<dbReference type="AlphaFoldDB" id="A0A386ZLJ4"/>
<evidence type="ECO:0000313" key="1">
    <source>
        <dbReference type="EMBL" id="AYF78326.1"/>
    </source>
</evidence>
<accession>A0A386ZLJ4</accession>
<protein>
    <recommendedName>
        <fullName evidence="3">WXG100 family type VII secretion target</fullName>
    </recommendedName>
</protein>
<keyword evidence="2" id="KW-1185">Reference proteome</keyword>
<dbReference type="EMBL" id="CP032568">
    <property type="protein sequence ID" value="AYF78326.1"/>
    <property type="molecule type" value="Genomic_DNA"/>
</dbReference>
<evidence type="ECO:0008006" key="3">
    <source>
        <dbReference type="Google" id="ProtNLM"/>
    </source>
</evidence>
<gene>
    <name evidence="1" type="ORF">D7D52_35910</name>
</gene>
<organism evidence="1 2">
    <name type="scientific">Nocardia yunnanensis</name>
    <dbReference type="NCBI Taxonomy" id="2382165"/>
    <lineage>
        <taxon>Bacteria</taxon>
        <taxon>Bacillati</taxon>
        <taxon>Actinomycetota</taxon>
        <taxon>Actinomycetes</taxon>
        <taxon>Mycobacteriales</taxon>
        <taxon>Nocardiaceae</taxon>
        <taxon>Nocardia</taxon>
    </lineage>
</organism>
<proteinExistence type="predicted"/>
<reference evidence="1 2" key="1">
    <citation type="submission" date="2018-09" db="EMBL/GenBank/DDBJ databases">
        <title>Nocardia yunnanensis sp. nov., an actinomycete isolated from a soil sample.</title>
        <authorList>
            <person name="Zhang J."/>
        </authorList>
    </citation>
    <scope>NUCLEOTIDE SEQUENCE [LARGE SCALE GENOMIC DNA]</scope>
    <source>
        <strain evidence="1 2">CFHS0054</strain>
    </source>
</reference>
<dbReference type="KEGG" id="nyu:D7D52_35910"/>
<dbReference type="OrthoDB" id="4569141at2"/>
<dbReference type="RefSeq" id="WP_120743409.1">
    <property type="nucleotide sequence ID" value="NZ_CP032568.1"/>
</dbReference>
<dbReference type="Proteomes" id="UP000267164">
    <property type="component" value="Chromosome"/>
</dbReference>
<sequence>MDNSIDRVEWDTPAAAAYIKAAGQAATLLGTAKDHADTVAGIDLSGLGTLGKGFAAAWAAAWGGHSDQLGTASQLTDGYGQGIDTWGKVLGGVDTDNAATIAGAVPGTDEIQA</sequence>
<evidence type="ECO:0000313" key="2">
    <source>
        <dbReference type="Proteomes" id="UP000267164"/>
    </source>
</evidence>
<name>A0A386ZLJ4_9NOCA</name>